<gene>
    <name evidence="2" type="ORF">PG1780B_0855</name>
    <name evidence="1" type="ORF">PG2071B_0951</name>
</gene>
<dbReference type="AlphaFoldDB" id="A0A4Q5A6X5"/>
<evidence type="ECO:0000313" key="2">
    <source>
        <dbReference type="EMBL" id="RYQ47136.1"/>
    </source>
</evidence>
<name>A0A4Q5A6X5_9BIFI</name>
<evidence type="ECO:0000313" key="3">
    <source>
        <dbReference type="Proteomes" id="UP000291187"/>
    </source>
</evidence>
<dbReference type="EMBL" id="RYVC01000007">
    <property type="protein sequence ID" value="RYQ47136.1"/>
    <property type="molecule type" value="Genomic_DNA"/>
</dbReference>
<sequence>MQDTHVGVNGYGRLPPSAAVVRDSWRRGQKIFGTGRELQSEEGVSYVSDEIAGVAEEYLTQYEA</sequence>
<dbReference type="EMBL" id="RYUM01000010">
    <property type="protein sequence ID" value="RYQ19176.1"/>
    <property type="molecule type" value="Genomic_DNA"/>
</dbReference>
<reference evidence="3 4" key="1">
    <citation type="submission" date="2018-12" db="EMBL/GenBank/DDBJ databases">
        <title>Unveiling genomic diversity among members of the Bifidobacterium pseudolongum species, a widely distributed gut commensal of the animal kingdom.</title>
        <authorList>
            <person name="Lugli G.A."/>
            <person name="Duranti S."/>
            <person name="Albert K."/>
            <person name="Mancabelli L."/>
            <person name="Napoli S."/>
            <person name="Viappiani A."/>
            <person name="Anzalone R."/>
            <person name="Longhi G."/>
            <person name="Milani C."/>
            <person name="Turroni F."/>
            <person name="Alessandri G."/>
            <person name="Sela D.A."/>
            <person name="Van Sinderen D."/>
            <person name="Ventura M."/>
        </authorList>
    </citation>
    <scope>NUCLEOTIDE SEQUENCE [LARGE SCALE GENOMIC DNA]</scope>
    <source>
        <strain evidence="2 4">1780B</strain>
        <strain evidence="1 3">2071B</strain>
    </source>
</reference>
<evidence type="ECO:0000313" key="4">
    <source>
        <dbReference type="Proteomes" id="UP000292933"/>
    </source>
</evidence>
<protein>
    <submittedName>
        <fullName evidence="1">Uncharacterized protein</fullName>
    </submittedName>
</protein>
<organism evidence="1 3">
    <name type="scientific">Bifidobacterium pseudolongum subsp. globosum</name>
    <dbReference type="NCBI Taxonomy" id="1690"/>
    <lineage>
        <taxon>Bacteria</taxon>
        <taxon>Bacillati</taxon>
        <taxon>Actinomycetota</taxon>
        <taxon>Actinomycetes</taxon>
        <taxon>Bifidobacteriales</taxon>
        <taxon>Bifidobacteriaceae</taxon>
        <taxon>Bifidobacterium</taxon>
    </lineage>
</organism>
<proteinExistence type="predicted"/>
<dbReference type="Proteomes" id="UP000291187">
    <property type="component" value="Unassembled WGS sequence"/>
</dbReference>
<comment type="caution">
    <text evidence="1">The sequence shown here is derived from an EMBL/GenBank/DDBJ whole genome shotgun (WGS) entry which is preliminary data.</text>
</comment>
<accession>A0A4Q5A6X5</accession>
<dbReference type="Proteomes" id="UP000292933">
    <property type="component" value="Unassembled WGS sequence"/>
</dbReference>
<evidence type="ECO:0000313" key="1">
    <source>
        <dbReference type="EMBL" id="RYQ19176.1"/>
    </source>
</evidence>